<dbReference type="InterPro" id="IPR057290">
    <property type="entry name" value="CHX17_C"/>
</dbReference>
<feature type="transmembrane region" description="Helical" evidence="10">
    <location>
        <begin position="325"/>
        <end position="355"/>
    </location>
</feature>
<dbReference type="GO" id="GO:0012505">
    <property type="term" value="C:endomembrane system"/>
    <property type="evidence" value="ECO:0007669"/>
    <property type="project" value="TreeGrafter"/>
</dbReference>
<feature type="transmembrane region" description="Helical" evidence="10">
    <location>
        <begin position="258"/>
        <end position="279"/>
    </location>
</feature>
<feature type="domain" description="Cation/H+ exchanger transmembrane" evidence="11">
    <location>
        <begin position="113"/>
        <end position="483"/>
    </location>
</feature>
<keyword evidence="6 10" id="KW-1133">Transmembrane helix</keyword>
<evidence type="ECO:0000256" key="5">
    <source>
        <dbReference type="ARBA" id="ARBA00022958"/>
    </source>
</evidence>
<evidence type="ECO:0000256" key="10">
    <source>
        <dbReference type="SAM" id="Phobius"/>
    </source>
</evidence>
<dbReference type="PANTHER" id="PTHR32468">
    <property type="entry name" value="CATION/H + ANTIPORTER"/>
    <property type="match status" value="1"/>
</dbReference>
<comment type="caution">
    <text evidence="14">The sequence shown here is derived from an EMBL/GenBank/DDBJ whole genome shotgun (WGS) entry which is preliminary data.</text>
</comment>
<evidence type="ECO:0000256" key="1">
    <source>
        <dbReference type="ARBA" id="ARBA00004141"/>
    </source>
</evidence>
<gene>
    <name evidence="14" type="ORF">Sango_1409100</name>
</gene>
<evidence type="ECO:0000313" key="15">
    <source>
        <dbReference type="Proteomes" id="UP001289374"/>
    </source>
</evidence>
<dbReference type="AlphaFoldDB" id="A0AAE2BVH7"/>
<keyword evidence="5" id="KW-0630">Potassium</keyword>
<dbReference type="GO" id="GO:0015297">
    <property type="term" value="F:antiporter activity"/>
    <property type="evidence" value="ECO:0007669"/>
    <property type="project" value="InterPro"/>
</dbReference>
<feature type="domain" description="Cation/H(+) antiporter central" evidence="12">
    <location>
        <begin position="543"/>
        <end position="672"/>
    </location>
</feature>
<dbReference type="Pfam" id="PF23256">
    <property type="entry name" value="CHX17_2nd"/>
    <property type="match status" value="1"/>
</dbReference>
<feature type="domain" description="Cation/H(+) antiporter C-terminal" evidence="13">
    <location>
        <begin position="680"/>
        <end position="841"/>
    </location>
</feature>
<keyword evidence="8 10" id="KW-0472">Membrane</keyword>
<name>A0AAE2BVH7_9LAMI</name>
<evidence type="ECO:0000313" key="14">
    <source>
        <dbReference type="EMBL" id="KAK4399336.1"/>
    </source>
</evidence>
<evidence type="ECO:0000256" key="7">
    <source>
        <dbReference type="ARBA" id="ARBA00023065"/>
    </source>
</evidence>
<dbReference type="Gene3D" id="3.40.50.12370">
    <property type="match status" value="1"/>
</dbReference>
<evidence type="ECO:0000256" key="3">
    <source>
        <dbReference type="ARBA" id="ARBA00022538"/>
    </source>
</evidence>
<dbReference type="Gene3D" id="1.20.1530.20">
    <property type="match status" value="1"/>
</dbReference>
<evidence type="ECO:0000259" key="13">
    <source>
        <dbReference type="Pfam" id="PF23259"/>
    </source>
</evidence>
<dbReference type="GO" id="GO:0006813">
    <property type="term" value="P:potassium ion transport"/>
    <property type="evidence" value="ECO:0007669"/>
    <property type="project" value="UniProtKB-KW"/>
</dbReference>
<feature type="transmembrane region" description="Helical" evidence="10">
    <location>
        <begin position="194"/>
        <end position="216"/>
    </location>
</feature>
<keyword evidence="4 10" id="KW-0812">Transmembrane</keyword>
<feature type="transmembrane region" description="Helical" evidence="10">
    <location>
        <begin position="435"/>
        <end position="455"/>
    </location>
</feature>
<evidence type="ECO:0000256" key="8">
    <source>
        <dbReference type="ARBA" id="ARBA00023136"/>
    </source>
</evidence>
<feature type="transmembrane region" description="Helical" evidence="10">
    <location>
        <begin position="291"/>
        <end position="313"/>
    </location>
</feature>
<keyword evidence="3" id="KW-0633">Potassium transport</keyword>
<evidence type="ECO:0000259" key="11">
    <source>
        <dbReference type="Pfam" id="PF00999"/>
    </source>
</evidence>
<feature type="transmembrane region" description="Helical" evidence="10">
    <location>
        <begin position="99"/>
        <end position="121"/>
    </location>
</feature>
<dbReference type="GO" id="GO:0006885">
    <property type="term" value="P:regulation of pH"/>
    <property type="evidence" value="ECO:0007669"/>
    <property type="project" value="TreeGrafter"/>
</dbReference>
<evidence type="ECO:0000259" key="12">
    <source>
        <dbReference type="Pfam" id="PF23256"/>
    </source>
</evidence>
<dbReference type="GO" id="GO:0016020">
    <property type="term" value="C:membrane"/>
    <property type="evidence" value="ECO:0007669"/>
    <property type="project" value="UniProtKB-SubCell"/>
</dbReference>
<dbReference type="InterPro" id="IPR050794">
    <property type="entry name" value="CPA2_transporter"/>
</dbReference>
<keyword evidence="2" id="KW-0813">Transport</keyword>
<feature type="transmembrane region" description="Helical" evidence="10">
    <location>
        <begin position="165"/>
        <end position="182"/>
    </location>
</feature>
<dbReference type="EMBL" id="JACGWL010000007">
    <property type="protein sequence ID" value="KAK4399336.1"/>
    <property type="molecule type" value="Genomic_DNA"/>
</dbReference>
<organism evidence="14 15">
    <name type="scientific">Sesamum angolense</name>
    <dbReference type="NCBI Taxonomy" id="2727404"/>
    <lineage>
        <taxon>Eukaryota</taxon>
        <taxon>Viridiplantae</taxon>
        <taxon>Streptophyta</taxon>
        <taxon>Embryophyta</taxon>
        <taxon>Tracheophyta</taxon>
        <taxon>Spermatophyta</taxon>
        <taxon>Magnoliopsida</taxon>
        <taxon>eudicotyledons</taxon>
        <taxon>Gunneridae</taxon>
        <taxon>Pentapetalae</taxon>
        <taxon>asterids</taxon>
        <taxon>lamiids</taxon>
        <taxon>Lamiales</taxon>
        <taxon>Pedaliaceae</taxon>
        <taxon>Sesamum</taxon>
    </lineage>
</organism>
<dbReference type="GO" id="GO:1902600">
    <property type="term" value="P:proton transmembrane transport"/>
    <property type="evidence" value="ECO:0007669"/>
    <property type="project" value="InterPro"/>
</dbReference>
<feature type="transmembrane region" description="Helical" evidence="10">
    <location>
        <begin position="467"/>
        <end position="488"/>
    </location>
</feature>
<sequence length="886" mass="97812">MLFLDYPNCNEICLAKTFTSRIKRATINWSIIPTGQAGWFKPWLVEEEEKAEAAHEVAVMAAEPMLTDIDRLNKTILCYAETIYRFNGLWEGPDPLTPLISLFLIQLTFSMIVIHLLGYALKPFHQPPFVAEILGGILLGPSAFGRIKAYRRIMFPNYSFRVLEPMSHLFIGYYAFLAGLKMDVRAITRTGSKALKVAIAGTIIPFLFGSAVFFIFTTDKSQKFGFLFWGAALTVTGFSVLSKVLETQQILHTEIGKTALASALICDMCSWVFLAVAFAVTSSPSNSPWTLISTIAFLLLCVFYIRPVLSWIIQKTPEGQGYSEFYICSILTGVALSGVITDTCGTHPMIGAFIFGLVIPNEVLEATIVEKLDDFVMGILMPVYFVVCGLRTNIDVISDTTSWFVVGVVIVLACTQKALSSLILTIFSDLPVNEATAIGLLSNAKGILALVILEAGQIQGALSTETYSMMMVAVLLMTMIVTPAAIWFRPVQSTVPYKRRTLQKAKSDEELRIIACIYSIRNVPTIINLLRTSNASTKSPINVVALQLVELVGRASTMMVVHNSHSAGPRNPSHIEAQADQITAAFDNYELRSEGVRTQAVTARCAYATMDEDICTFAKDRRPALIIIPFHKQQTLEGEMEDINPSIRSVNEGVLANAPCSVGILIDRGLAESHDHASNIAVLFFGGPDDREALAYAWRMADNPDVRLTVVRFIPSTDAEKLDLVESIDKDHLSLPIDLDSEKLLDDDYLGNFKTATMKDKSVTYCELVLNDEEEAIKAIKLMDENKHDLYLVGRGRGMVSPLTSGLADWCDCPELGPIGDLLVTSEFESSFSVLIVQQYIKMDKDGSIRSANSGDFGDEVLVRPSVSESDGFESLHSFRRWDHDT</sequence>
<evidence type="ECO:0000256" key="9">
    <source>
        <dbReference type="ARBA" id="ARBA00038341"/>
    </source>
</evidence>
<keyword evidence="15" id="KW-1185">Reference proteome</keyword>
<dbReference type="Proteomes" id="UP001289374">
    <property type="component" value="Unassembled WGS sequence"/>
</dbReference>
<feature type="transmembrane region" description="Helical" evidence="10">
    <location>
        <begin position="228"/>
        <end position="246"/>
    </location>
</feature>
<comment type="similarity">
    <text evidence="9">Belongs to the monovalent cation:proton antiporter 2 (CPA2) transporter (TC 2.A.37) family. CHX (TC 2.A.37.4) subfamily.</text>
</comment>
<feature type="transmembrane region" description="Helical" evidence="10">
    <location>
        <begin position="128"/>
        <end position="145"/>
    </location>
</feature>
<feature type="transmembrane region" description="Helical" evidence="10">
    <location>
        <begin position="375"/>
        <end position="394"/>
    </location>
</feature>
<accession>A0AAE2BVH7</accession>
<feature type="transmembrane region" description="Helical" evidence="10">
    <location>
        <begin position="401"/>
        <end position="423"/>
    </location>
</feature>
<reference evidence="14" key="1">
    <citation type="submission" date="2020-06" db="EMBL/GenBank/DDBJ databases">
        <authorList>
            <person name="Li T."/>
            <person name="Hu X."/>
            <person name="Zhang T."/>
            <person name="Song X."/>
            <person name="Zhang H."/>
            <person name="Dai N."/>
            <person name="Sheng W."/>
            <person name="Hou X."/>
            <person name="Wei L."/>
        </authorList>
    </citation>
    <scope>NUCLEOTIDE SEQUENCE</scope>
    <source>
        <strain evidence="14">K16</strain>
        <tissue evidence="14">Leaf</tissue>
    </source>
</reference>
<dbReference type="Pfam" id="PF23259">
    <property type="entry name" value="CHX17_C"/>
    <property type="match status" value="1"/>
</dbReference>
<proteinExistence type="inferred from homology"/>
<evidence type="ECO:0000256" key="2">
    <source>
        <dbReference type="ARBA" id="ARBA00022448"/>
    </source>
</evidence>
<comment type="subcellular location">
    <subcellularLocation>
        <location evidence="1">Membrane</location>
        <topology evidence="1">Multi-pass membrane protein</topology>
    </subcellularLocation>
</comment>
<dbReference type="InterPro" id="IPR057291">
    <property type="entry name" value="CHX17_2nd"/>
</dbReference>
<evidence type="ECO:0000256" key="4">
    <source>
        <dbReference type="ARBA" id="ARBA00022692"/>
    </source>
</evidence>
<dbReference type="Pfam" id="PF00999">
    <property type="entry name" value="Na_H_Exchanger"/>
    <property type="match status" value="1"/>
</dbReference>
<reference evidence="14" key="2">
    <citation type="journal article" date="2024" name="Plant">
        <title>Genomic evolution and insights into agronomic trait innovations of Sesamum species.</title>
        <authorList>
            <person name="Miao H."/>
            <person name="Wang L."/>
            <person name="Qu L."/>
            <person name="Liu H."/>
            <person name="Sun Y."/>
            <person name="Le M."/>
            <person name="Wang Q."/>
            <person name="Wei S."/>
            <person name="Zheng Y."/>
            <person name="Lin W."/>
            <person name="Duan Y."/>
            <person name="Cao H."/>
            <person name="Xiong S."/>
            <person name="Wang X."/>
            <person name="Wei L."/>
            <person name="Li C."/>
            <person name="Ma Q."/>
            <person name="Ju M."/>
            <person name="Zhao R."/>
            <person name="Li G."/>
            <person name="Mu C."/>
            <person name="Tian Q."/>
            <person name="Mei H."/>
            <person name="Zhang T."/>
            <person name="Gao T."/>
            <person name="Zhang H."/>
        </authorList>
    </citation>
    <scope>NUCLEOTIDE SEQUENCE</scope>
    <source>
        <strain evidence="14">K16</strain>
    </source>
</reference>
<dbReference type="InterPro" id="IPR038770">
    <property type="entry name" value="Na+/solute_symporter_sf"/>
</dbReference>
<dbReference type="InterPro" id="IPR006153">
    <property type="entry name" value="Cation/H_exchanger_TM"/>
</dbReference>
<evidence type="ECO:0000256" key="6">
    <source>
        <dbReference type="ARBA" id="ARBA00022989"/>
    </source>
</evidence>
<dbReference type="PANTHER" id="PTHR32468:SF82">
    <property type="entry name" value="CATION_H(+) ANTIPORTER 15-LIKE"/>
    <property type="match status" value="1"/>
</dbReference>
<protein>
    <submittedName>
        <fullName evidence="14">Cation/H(+) antiporter 15</fullName>
    </submittedName>
</protein>
<keyword evidence="7" id="KW-0406">Ion transport</keyword>